<feature type="binding site" evidence="3">
    <location>
        <position position="20"/>
    </location>
    <ligand>
        <name>a divalent metal cation</name>
        <dbReference type="ChEBI" id="CHEBI:60240"/>
    </ligand>
</feature>
<dbReference type="GO" id="GO:0005509">
    <property type="term" value="F:calcium ion binding"/>
    <property type="evidence" value="ECO:0007669"/>
    <property type="project" value="TreeGrafter"/>
</dbReference>
<dbReference type="Pfam" id="PF08450">
    <property type="entry name" value="SGL"/>
    <property type="match status" value="1"/>
</dbReference>
<dbReference type="GO" id="GO:0019853">
    <property type="term" value="P:L-ascorbic acid biosynthetic process"/>
    <property type="evidence" value="ECO:0007669"/>
    <property type="project" value="TreeGrafter"/>
</dbReference>
<evidence type="ECO:0000256" key="2">
    <source>
        <dbReference type="PIRSR" id="PIRSR605511-1"/>
    </source>
</evidence>
<dbReference type="PANTHER" id="PTHR10907">
    <property type="entry name" value="REGUCALCIN"/>
    <property type="match status" value="1"/>
</dbReference>
<evidence type="ECO:0000256" key="3">
    <source>
        <dbReference type="PIRSR" id="PIRSR605511-2"/>
    </source>
</evidence>
<feature type="domain" description="SMP-30/Gluconolactonase/LRE-like region" evidence="5">
    <location>
        <begin position="19"/>
        <end position="266"/>
    </location>
</feature>
<feature type="binding site" evidence="3">
    <location>
        <position position="158"/>
    </location>
    <ligand>
        <name>a divalent metal cation</name>
        <dbReference type="ChEBI" id="CHEBI:60240"/>
    </ligand>
</feature>
<comment type="similarity">
    <text evidence="1">Belongs to the SMP-30/CGR1 family.</text>
</comment>
<feature type="binding site" evidence="3">
    <location>
        <position position="108"/>
    </location>
    <ligand>
        <name>substrate</name>
    </ligand>
</feature>
<evidence type="ECO:0000313" key="7">
    <source>
        <dbReference type="Proteomes" id="UP001320691"/>
    </source>
</evidence>
<dbReference type="EMBL" id="JANUEK010000003">
    <property type="protein sequence ID" value="MCS4279592.1"/>
    <property type="molecule type" value="Genomic_DNA"/>
</dbReference>
<dbReference type="PANTHER" id="PTHR10907:SF47">
    <property type="entry name" value="REGUCALCIN"/>
    <property type="match status" value="1"/>
</dbReference>
<organism evidence="6 7">
    <name type="scientific">Stenotrophomonas rhizophila</name>
    <dbReference type="NCBI Taxonomy" id="216778"/>
    <lineage>
        <taxon>Bacteria</taxon>
        <taxon>Pseudomonadati</taxon>
        <taxon>Pseudomonadota</taxon>
        <taxon>Gammaproteobacteria</taxon>
        <taxon>Lysobacterales</taxon>
        <taxon>Lysobacteraceae</taxon>
        <taxon>Stenotrophomonas</taxon>
    </lineage>
</organism>
<dbReference type="AlphaFoldDB" id="A0AAW5PIU5"/>
<comment type="caution">
    <text evidence="6">The sequence shown here is derived from an EMBL/GenBank/DDBJ whole genome shotgun (WGS) entry which is preliminary data.</text>
</comment>
<protein>
    <submittedName>
        <fullName evidence="6">Sugar lactone lactonase YvrE</fullName>
    </submittedName>
</protein>
<dbReference type="RefSeq" id="WP_259260314.1">
    <property type="nucleotide sequence ID" value="NZ_JANUEK010000003.1"/>
</dbReference>
<proteinExistence type="inferred from homology"/>
<feature type="binding site" evidence="3">
    <location>
        <position position="208"/>
    </location>
    <ligand>
        <name>a divalent metal cation</name>
        <dbReference type="ChEBI" id="CHEBI:60240"/>
    </ligand>
</feature>
<dbReference type="Gene3D" id="2.120.10.30">
    <property type="entry name" value="TolB, C-terminal domain"/>
    <property type="match status" value="1"/>
</dbReference>
<keyword evidence="3" id="KW-0862">Zinc</keyword>
<gene>
    <name evidence="6" type="ORF">M2412_001568</name>
</gene>
<sequence length="301" mass="33135">MSVELAAATLAVDSRCTHGEGVLWCEQRQSVLWIDIAERRLWEHHPERGTTRHWNLPDRPGCIGLFEDGTLLVALVSSLHRADLATATDDTLALQWLADVDPLNAYTRSNDGRADRDGNFVFGTMNEHPGRAADGRFYQYSTRHGLRELPLPGIVISNAISFSLDGRTMYWCDSVSPRIMACDYDPEQAHTTNVREFTALANTAAEPDGSAVDAAGRVWNAQWRARQVSCYAPDGTLLQVQPVPVKHPTCVAFGGSDLRTLYVISSRLDHTPEELAASTHAGSLFSARQAQPGLPESRIRG</sequence>
<evidence type="ECO:0000313" key="6">
    <source>
        <dbReference type="EMBL" id="MCS4279592.1"/>
    </source>
</evidence>
<dbReference type="InterPro" id="IPR011042">
    <property type="entry name" value="6-blade_b-propeller_TolB-like"/>
</dbReference>
<dbReference type="InterPro" id="IPR013658">
    <property type="entry name" value="SGL"/>
</dbReference>
<evidence type="ECO:0000256" key="4">
    <source>
        <dbReference type="SAM" id="MobiDB-lite"/>
    </source>
</evidence>
<feature type="region of interest" description="Disordered" evidence="4">
    <location>
        <begin position="280"/>
        <end position="301"/>
    </location>
</feature>
<keyword evidence="3" id="KW-0479">Metal-binding</keyword>
<dbReference type="GO" id="GO:0004341">
    <property type="term" value="F:gluconolactonase activity"/>
    <property type="evidence" value="ECO:0007669"/>
    <property type="project" value="TreeGrafter"/>
</dbReference>
<comment type="cofactor">
    <cofactor evidence="3">
        <name>Zn(2+)</name>
        <dbReference type="ChEBI" id="CHEBI:29105"/>
    </cofactor>
    <text evidence="3">Binds 1 divalent metal cation per subunit.</text>
</comment>
<dbReference type="PRINTS" id="PR01790">
    <property type="entry name" value="SMP30FAMILY"/>
</dbReference>
<dbReference type="SUPFAM" id="SSF63829">
    <property type="entry name" value="Calcium-dependent phosphotriesterase"/>
    <property type="match status" value="1"/>
</dbReference>
<dbReference type="Proteomes" id="UP001320691">
    <property type="component" value="Unassembled WGS sequence"/>
</dbReference>
<reference evidence="6" key="1">
    <citation type="submission" date="2022-08" db="EMBL/GenBank/DDBJ databases">
        <title>Genomic analyses of the natural microbiome of Caenorhabditis elegans.</title>
        <authorList>
            <person name="Samuel B."/>
        </authorList>
    </citation>
    <scope>NUCLEOTIDE SEQUENCE</scope>
    <source>
        <strain evidence="6">BIGb0277</strain>
    </source>
</reference>
<evidence type="ECO:0000256" key="1">
    <source>
        <dbReference type="ARBA" id="ARBA00008853"/>
    </source>
</evidence>
<feature type="binding site" evidence="3">
    <location>
        <position position="110"/>
    </location>
    <ligand>
        <name>substrate</name>
    </ligand>
</feature>
<dbReference type="InterPro" id="IPR005511">
    <property type="entry name" value="SMP-30"/>
</dbReference>
<name>A0AAW5PIU5_9GAMM</name>
<feature type="active site" description="Proton donor/acceptor" evidence="2">
    <location>
        <position position="208"/>
    </location>
</feature>
<evidence type="ECO:0000259" key="5">
    <source>
        <dbReference type="Pfam" id="PF08450"/>
    </source>
</evidence>
<accession>A0AAW5PIU5</accession>